<dbReference type="SUPFAM" id="SSF53335">
    <property type="entry name" value="S-adenosyl-L-methionine-dependent methyltransferases"/>
    <property type="match status" value="1"/>
</dbReference>
<evidence type="ECO:0000313" key="1">
    <source>
        <dbReference type="EMBL" id="KAK7056252.1"/>
    </source>
</evidence>
<dbReference type="Proteomes" id="UP001383192">
    <property type="component" value="Unassembled WGS sequence"/>
</dbReference>
<proteinExistence type="predicted"/>
<dbReference type="CDD" id="cd02440">
    <property type="entry name" value="AdoMet_MTases"/>
    <property type="match status" value="1"/>
</dbReference>
<evidence type="ECO:0008006" key="3">
    <source>
        <dbReference type="Google" id="ProtNLM"/>
    </source>
</evidence>
<protein>
    <recommendedName>
        <fullName evidence="3">Methyltransferase domain-containing protein</fullName>
    </recommendedName>
</protein>
<dbReference type="EMBL" id="JAYKXP010000007">
    <property type="protein sequence ID" value="KAK7056252.1"/>
    <property type="molecule type" value="Genomic_DNA"/>
</dbReference>
<keyword evidence="2" id="KW-1185">Reference proteome</keyword>
<organism evidence="1 2">
    <name type="scientific">Paramarasmius palmivorus</name>
    <dbReference type="NCBI Taxonomy" id="297713"/>
    <lineage>
        <taxon>Eukaryota</taxon>
        <taxon>Fungi</taxon>
        <taxon>Dikarya</taxon>
        <taxon>Basidiomycota</taxon>
        <taxon>Agaricomycotina</taxon>
        <taxon>Agaricomycetes</taxon>
        <taxon>Agaricomycetidae</taxon>
        <taxon>Agaricales</taxon>
        <taxon>Marasmiineae</taxon>
        <taxon>Marasmiaceae</taxon>
        <taxon>Paramarasmius</taxon>
    </lineage>
</organism>
<evidence type="ECO:0000313" key="2">
    <source>
        <dbReference type="Proteomes" id="UP001383192"/>
    </source>
</evidence>
<sequence>MSDKGLKSNYLVMDRGDVERERLNRQFRFFYKIYYDHKLIVNPGVTIPTNGAVLEAATGTGAWILSLAKELPFHAVDLAPSLWRPSETPPNVHYTVSSVTSLPKEWDSKFDFVHQSLLSGSLKAT</sequence>
<gene>
    <name evidence="1" type="ORF">VNI00_002804</name>
</gene>
<accession>A0AAW0DY87</accession>
<name>A0AAW0DY87_9AGAR</name>
<reference evidence="1 2" key="1">
    <citation type="submission" date="2024-01" db="EMBL/GenBank/DDBJ databases">
        <title>A draft genome for a cacao thread blight-causing isolate of Paramarasmius palmivorus.</title>
        <authorList>
            <person name="Baruah I.K."/>
            <person name="Bukari Y."/>
            <person name="Amoako-Attah I."/>
            <person name="Meinhardt L.W."/>
            <person name="Bailey B.A."/>
            <person name="Cohen S.P."/>
        </authorList>
    </citation>
    <scope>NUCLEOTIDE SEQUENCE [LARGE SCALE GENOMIC DNA]</scope>
    <source>
        <strain evidence="1 2">GH-12</strain>
    </source>
</reference>
<dbReference type="InterPro" id="IPR029063">
    <property type="entry name" value="SAM-dependent_MTases_sf"/>
</dbReference>
<dbReference type="Gene3D" id="3.40.50.150">
    <property type="entry name" value="Vaccinia Virus protein VP39"/>
    <property type="match status" value="1"/>
</dbReference>
<comment type="caution">
    <text evidence="1">The sequence shown here is derived from an EMBL/GenBank/DDBJ whole genome shotgun (WGS) entry which is preliminary data.</text>
</comment>
<dbReference type="AlphaFoldDB" id="A0AAW0DY87"/>